<feature type="region of interest" description="Disordered" evidence="1">
    <location>
        <begin position="1"/>
        <end position="71"/>
    </location>
</feature>
<dbReference type="EMBL" id="PPTA01000002">
    <property type="protein sequence ID" value="TFB05776.1"/>
    <property type="molecule type" value="Genomic_DNA"/>
</dbReference>
<name>A0ABY2HCA2_9HYPO</name>
<accession>A0ABY2HCA2</accession>
<dbReference type="GeneID" id="300573626"/>
<gene>
    <name evidence="2" type="ORF">CCMA1212_001760</name>
</gene>
<dbReference type="Proteomes" id="UP001642720">
    <property type="component" value="Unassembled WGS sequence"/>
</dbReference>
<keyword evidence="3" id="KW-1185">Reference proteome</keyword>
<evidence type="ECO:0000313" key="3">
    <source>
        <dbReference type="Proteomes" id="UP001642720"/>
    </source>
</evidence>
<evidence type="ECO:0000256" key="1">
    <source>
        <dbReference type="SAM" id="MobiDB-lite"/>
    </source>
</evidence>
<feature type="compositionally biased region" description="Basic residues" evidence="1">
    <location>
        <begin position="41"/>
        <end position="53"/>
    </location>
</feature>
<organism evidence="2 3">
    <name type="scientific">Trichoderma ghanense</name>
    <dbReference type="NCBI Taxonomy" id="65468"/>
    <lineage>
        <taxon>Eukaryota</taxon>
        <taxon>Fungi</taxon>
        <taxon>Dikarya</taxon>
        <taxon>Ascomycota</taxon>
        <taxon>Pezizomycotina</taxon>
        <taxon>Sordariomycetes</taxon>
        <taxon>Hypocreomycetidae</taxon>
        <taxon>Hypocreales</taxon>
        <taxon>Hypocreaceae</taxon>
        <taxon>Trichoderma</taxon>
    </lineage>
</organism>
<feature type="non-terminal residue" evidence="2">
    <location>
        <position position="1"/>
    </location>
</feature>
<reference evidence="2 3" key="1">
    <citation type="submission" date="2018-01" db="EMBL/GenBank/DDBJ databases">
        <title>Genome characterization of the sugarcane-associated fungus Trichoderma ghanense CCMA-1212 and their application in lignocelulose bioconversion.</title>
        <authorList>
            <person name="Steindorff A.S."/>
            <person name="Mendes T.D."/>
            <person name="Vilela E.S.D."/>
            <person name="Rodrigues D.S."/>
            <person name="Formighieri E.F."/>
            <person name="Melo I.S."/>
            <person name="Favaro L.C.L."/>
        </authorList>
    </citation>
    <scope>NUCLEOTIDE SEQUENCE [LARGE SCALE GENOMIC DNA]</scope>
    <source>
        <strain evidence="2 3">CCMA-1212</strain>
    </source>
</reference>
<feature type="compositionally biased region" description="Polar residues" evidence="1">
    <location>
        <begin position="22"/>
        <end position="34"/>
    </location>
</feature>
<sequence>SCERQHQRQTRADNVKHRAPTDTRQPSNRQQETIQAPRQRQAARNRRVNKPAHVHPSSPSMSDADADAGTDPIHDVTVMRVCHRALHFGREGGRGSLGLLRRTSCPHLPRAAHREYHGSAARW</sequence>
<dbReference type="RefSeq" id="XP_073561977.1">
    <property type="nucleotide sequence ID" value="XM_073699176.1"/>
</dbReference>
<comment type="caution">
    <text evidence="2">The sequence shown here is derived from an EMBL/GenBank/DDBJ whole genome shotgun (WGS) entry which is preliminary data.</text>
</comment>
<proteinExistence type="predicted"/>
<feature type="compositionally biased region" description="Basic and acidic residues" evidence="1">
    <location>
        <begin position="1"/>
        <end position="21"/>
    </location>
</feature>
<evidence type="ECO:0000313" key="2">
    <source>
        <dbReference type="EMBL" id="TFB05776.1"/>
    </source>
</evidence>
<protein>
    <submittedName>
        <fullName evidence="2">Uncharacterized protein</fullName>
    </submittedName>
</protein>